<evidence type="ECO:0000256" key="8">
    <source>
        <dbReference type="ARBA" id="ARBA00022946"/>
    </source>
</evidence>
<keyword evidence="14" id="KW-1185">Reference proteome</keyword>
<keyword evidence="7 10" id="KW-0460">Magnesium</keyword>
<dbReference type="Pfam" id="PF08442">
    <property type="entry name" value="ATP-grasp_2"/>
    <property type="match status" value="1"/>
</dbReference>
<feature type="binding site" evidence="10">
    <location>
        <begin position="76"/>
        <end position="78"/>
    </location>
    <ligand>
        <name>ATP</name>
        <dbReference type="ChEBI" id="CHEBI:30616"/>
    </ligand>
</feature>
<feature type="binding site" evidence="10">
    <location>
        <position position="294"/>
    </location>
    <ligand>
        <name>substrate</name>
        <note>ligand shared with subunit alpha</note>
    </ligand>
</feature>
<dbReference type="GO" id="GO:0005739">
    <property type="term" value="C:mitochondrion"/>
    <property type="evidence" value="ECO:0007669"/>
    <property type="project" value="UniProtKB-SubCell"/>
</dbReference>
<feature type="binding site" evidence="10">
    <location>
        <position position="69"/>
    </location>
    <ligand>
        <name>ATP</name>
        <dbReference type="ChEBI" id="CHEBI:30616"/>
    </ligand>
</feature>
<comment type="cofactor">
    <cofactor evidence="10">
        <name>Mg(2+)</name>
        <dbReference type="ChEBI" id="CHEBI:18420"/>
    </cofactor>
    <text evidence="10">Binds 1 Mg(2+) ion per subunit.</text>
</comment>
<dbReference type="FunFam" id="3.30.1490.20:FF:000004">
    <property type="entry name" value="Succinate--CoA ligase [ADP-forming] subunit beta, mitochondrial"/>
    <property type="match status" value="1"/>
</dbReference>
<dbReference type="FunFam" id="3.40.50.261:FF:000001">
    <property type="entry name" value="Succinate--CoA ligase [ADP-forming] subunit beta"/>
    <property type="match status" value="1"/>
</dbReference>
<dbReference type="InterPro" id="IPR013815">
    <property type="entry name" value="ATP_grasp_subdomain_1"/>
</dbReference>
<accession>A0A9W6SVE1</accession>
<feature type="domain" description="ATP-grasp" evidence="12">
    <location>
        <begin position="32"/>
        <end position="257"/>
    </location>
</feature>
<evidence type="ECO:0000256" key="1">
    <source>
        <dbReference type="ARBA" id="ARBA00005064"/>
    </source>
</evidence>
<dbReference type="InterPro" id="IPR005811">
    <property type="entry name" value="SUCC_ACL_C"/>
</dbReference>
<dbReference type="GO" id="GO:0006104">
    <property type="term" value="P:succinyl-CoA metabolic process"/>
    <property type="evidence" value="ECO:0007669"/>
    <property type="project" value="TreeGrafter"/>
</dbReference>
<dbReference type="InterPro" id="IPR005809">
    <property type="entry name" value="Succ_CoA_ligase-like_bsu"/>
</dbReference>
<gene>
    <name evidence="13" type="ORF">Cboi02_000045200</name>
</gene>
<organism evidence="13 14">
    <name type="scientific">Candida boidinii</name>
    <name type="common">Yeast</name>
    <dbReference type="NCBI Taxonomy" id="5477"/>
    <lineage>
        <taxon>Eukaryota</taxon>
        <taxon>Fungi</taxon>
        <taxon>Dikarya</taxon>
        <taxon>Ascomycota</taxon>
        <taxon>Saccharomycotina</taxon>
        <taxon>Pichiomycetes</taxon>
        <taxon>Pichiales</taxon>
        <taxon>Pichiaceae</taxon>
        <taxon>Ogataea</taxon>
        <taxon>Ogataea/Candida clade</taxon>
    </lineage>
</organism>
<evidence type="ECO:0000256" key="2">
    <source>
        <dbReference type="ARBA" id="ARBA00022532"/>
    </source>
</evidence>
<comment type="similarity">
    <text evidence="10 11">Belongs to the succinate/malate CoA ligase beta subunit family.</text>
</comment>
<keyword evidence="5 10" id="KW-0547">Nucleotide-binding</keyword>
<proteinExistence type="inferred from homology"/>
<dbReference type="GO" id="GO:0006099">
    <property type="term" value="P:tricarboxylic acid cycle"/>
    <property type="evidence" value="ECO:0007669"/>
    <property type="project" value="UniProtKB-UniRule"/>
</dbReference>
<dbReference type="HAMAP" id="MF_00558">
    <property type="entry name" value="Succ_CoA_beta"/>
    <property type="match status" value="1"/>
</dbReference>
<comment type="caution">
    <text evidence="13">The sequence shown here is derived from an EMBL/GenBank/DDBJ whole genome shotgun (WGS) entry which is preliminary data.</text>
</comment>
<comment type="subcellular location">
    <subcellularLocation>
        <location evidence="10">Mitochondrion</location>
    </subcellularLocation>
</comment>
<keyword evidence="6 10" id="KW-0067">ATP-binding</keyword>
<evidence type="ECO:0000313" key="14">
    <source>
        <dbReference type="Proteomes" id="UP001165120"/>
    </source>
</evidence>
<evidence type="ECO:0000256" key="10">
    <source>
        <dbReference type="HAMAP-Rule" id="MF_03219"/>
    </source>
</evidence>
<feature type="binding site" evidence="10">
    <location>
        <position position="137"/>
    </location>
    <ligand>
        <name>ATP</name>
        <dbReference type="ChEBI" id="CHEBI:30616"/>
    </ligand>
</feature>
<evidence type="ECO:0000256" key="9">
    <source>
        <dbReference type="ARBA" id="ARBA00063570"/>
    </source>
</evidence>
<dbReference type="InterPro" id="IPR011761">
    <property type="entry name" value="ATP-grasp"/>
</dbReference>
<dbReference type="NCBIfam" id="NF001913">
    <property type="entry name" value="PRK00696.1"/>
    <property type="match status" value="1"/>
</dbReference>
<dbReference type="Gene3D" id="3.40.50.261">
    <property type="entry name" value="Succinyl-CoA synthetase domains"/>
    <property type="match status" value="1"/>
</dbReference>
<dbReference type="PROSITE" id="PS50975">
    <property type="entry name" value="ATP_GRASP"/>
    <property type="match status" value="1"/>
</dbReference>
<dbReference type="GO" id="GO:0004775">
    <property type="term" value="F:succinate-CoA ligase (ADP-forming) activity"/>
    <property type="evidence" value="ECO:0007669"/>
    <property type="project" value="UniProtKB-UniRule"/>
</dbReference>
<feature type="binding site" evidence="10">
    <location>
        <position position="243"/>
    </location>
    <ligand>
        <name>Mg(2+)</name>
        <dbReference type="ChEBI" id="CHEBI:18420"/>
    </ligand>
</feature>
<dbReference type="AlphaFoldDB" id="A0A9W6SVE1"/>
<dbReference type="InterPro" id="IPR016102">
    <property type="entry name" value="Succinyl-CoA_synth-like"/>
</dbReference>
<dbReference type="PROSITE" id="PS01217">
    <property type="entry name" value="SUCCINYL_COA_LIG_3"/>
    <property type="match status" value="1"/>
</dbReference>
<protein>
    <recommendedName>
        <fullName evidence="10">Succinate--CoA ligase [ADP-forming] subunit beta, mitochondrial</fullName>
        <ecNumber evidence="10">6.2.1.5</ecNumber>
    </recommendedName>
    <alternativeName>
        <fullName evidence="10">Succinyl-CoA synthetase beta chain</fullName>
        <shortName evidence="10">SCS-beta</shortName>
    </alternativeName>
</protein>
<sequence>MFSKTLSRPILSASKATSNQLRNLSIHEYRSANLLKSYGIAVPNGGAAVTPEDAYKIAKELNTEDMVIKAQALTGGRGKGHFDNGLQSGVRLVSSPEEVKDLAEKMLHHKLITKQTGAAGKEVTAVYIVERKFARHESYLSVIMDRKNKSTIIIASSEGGMDIEGVAKTNPSAIHTYNVDIEKGVSDELANEIASVLGYTSHAIPKAVDTIKKLYKIFKEKDATQIEINPLSETIDHDVLCMDAKFNFDDNAAYRQEEVFSWRDLTQEDPDEVTASKYGLNFIKLDGDIGCLVNGAGLAMATMDVVKLFGGSPANFLDVGGGATPETIEQAFRLIMTEKGVSAIFVNIFGGIVRCDYVAEGLLKAAEALKLKIPVVVRLQGTNLEKAREIIKNSGLKLFMYDDLDVAAHKVVQLSKIVEAARAAEVEVDIKA</sequence>
<dbReference type="GO" id="GO:0042709">
    <property type="term" value="C:succinate-CoA ligase complex"/>
    <property type="evidence" value="ECO:0007669"/>
    <property type="project" value="TreeGrafter"/>
</dbReference>
<dbReference type="PIRSF" id="PIRSF001554">
    <property type="entry name" value="SucCS_beta"/>
    <property type="match status" value="1"/>
</dbReference>
<comment type="pathway">
    <text evidence="1 10">Carbohydrate metabolism; tricarboxylic acid cycle; succinate from succinyl-CoA (ligase route): step 1/1.</text>
</comment>
<dbReference type="Pfam" id="PF00549">
    <property type="entry name" value="Ligase_CoA"/>
    <property type="match status" value="1"/>
</dbReference>
<dbReference type="EMBL" id="BSXN01000084">
    <property type="protein sequence ID" value="GME67018.1"/>
    <property type="molecule type" value="Genomic_DNA"/>
</dbReference>
<keyword evidence="2 10" id="KW-0816">Tricarboxylic acid cycle</keyword>
<keyword evidence="4 10" id="KW-0479">Metal-binding</keyword>
<comment type="subunit">
    <text evidence="9">Heterodimer of an alpha and a beta subunit. The beta subunit determines specificity for GTP.</text>
</comment>
<name>A0A9W6SVE1_CANBO</name>
<dbReference type="FunFam" id="3.30.470.20:FF:000002">
    <property type="entry name" value="Succinate--CoA ligase [ADP-forming] subunit beta"/>
    <property type="match status" value="1"/>
</dbReference>
<dbReference type="GO" id="GO:0000287">
    <property type="term" value="F:magnesium ion binding"/>
    <property type="evidence" value="ECO:0007669"/>
    <property type="project" value="UniProtKB-UniRule"/>
</dbReference>
<feature type="binding site" evidence="10">
    <location>
        <begin position="351"/>
        <end position="353"/>
    </location>
    <ligand>
        <name>substrate</name>
        <note>ligand shared with subunit alpha</note>
    </ligand>
</feature>
<evidence type="ECO:0000259" key="12">
    <source>
        <dbReference type="PROSITE" id="PS50975"/>
    </source>
</evidence>
<dbReference type="SUPFAM" id="SSF56059">
    <property type="entry name" value="Glutathione synthetase ATP-binding domain-like"/>
    <property type="match status" value="1"/>
</dbReference>
<dbReference type="Proteomes" id="UP001165120">
    <property type="component" value="Unassembled WGS sequence"/>
</dbReference>
<dbReference type="PANTHER" id="PTHR11815">
    <property type="entry name" value="SUCCINYL-COA SYNTHETASE BETA CHAIN"/>
    <property type="match status" value="1"/>
</dbReference>
<comment type="function">
    <text evidence="10">Succinyl-CoA synthetase functions in the citric acid cycle (TCA), coupling the hydrolysis of succinyl-CoA to the synthesis of ATP and thus represents the only step of substrate-level phosphorylation in the TCA. The beta subunit provides nucleotide specificity of the enzyme and binds the substrate succinate, while the binding sites for coenzyme A and phosphate are found in the alpha subunit.</text>
</comment>
<reference evidence="13" key="1">
    <citation type="submission" date="2023-04" db="EMBL/GenBank/DDBJ databases">
        <title>Candida boidinii NBRC 10035.</title>
        <authorList>
            <person name="Ichikawa N."/>
            <person name="Sato H."/>
            <person name="Tonouchi N."/>
        </authorList>
    </citation>
    <scope>NUCLEOTIDE SEQUENCE</scope>
    <source>
        <strain evidence="13">NBRC 10035</strain>
    </source>
</reference>
<evidence type="ECO:0000256" key="7">
    <source>
        <dbReference type="ARBA" id="ARBA00022842"/>
    </source>
</evidence>
<keyword evidence="8" id="KW-0809">Transit peptide</keyword>
<dbReference type="EC" id="6.2.1.5" evidence="10"/>
<evidence type="ECO:0000256" key="11">
    <source>
        <dbReference type="RuleBase" id="RU361258"/>
    </source>
</evidence>
<evidence type="ECO:0000256" key="5">
    <source>
        <dbReference type="ARBA" id="ARBA00022741"/>
    </source>
</evidence>
<dbReference type="GO" id="GO:0005524">
    <property type="term" value="F:ATP binding"/>
    <property type="evidence" value="ECO:0007669"/>
    <property type="project" value="UniProtKB-UniRule"/>
</dbReference>
<dbReference type="InterPro" id="IPR017866">
    <property type="entry name" value="Succ-CoA_synthase_bsu_CS"/>
</dbReference>
<evidence type="ECO:0000313" key="13">
    <source>
        <dbReference type="EMBL" id="GME67018.1"/>
    </source>
</evidence>
<dbReference type="SUPFAM" id="SSF52210">
    <property type="entry name" value="Succinyl-CoA synthetase domains"/>
    <property type="match status" value="1"/>
</dbReference>
<evidence type="ECO:0000256" key="3">
    <source>
        <dbReference type="ARBA" id="ARBA00022598"/>
    </source>
</evidence>
<dbReference type="Gene3D" id="3.30.470.20">
    <property type="entry name" value="ATP-grasp fold, B domain"/>
    <property type="match status" value="1"/>
</dbReference>
<dbReference type="NCBIfam" id="TIGR01016">
    <property type="entry name" value="sucCoAbeta"/>
    <property type="match status" value="1"/>
</dbReference>
<dbReference type="InterPro" id="IPR013650">
    <property type="entry name" value="ATP-grasp_succ-CoA_synth-type"/>
</dbReference>
<keyword evidence="10" id="KW-0496">Mitochondrion</keyword>
<comment type="catalytic activity">
    <reaction evidence="10">
        <text>succinate + ATP + CoA = succinyl-CoA + ADP + phosphate</text>
        <dbReference type="Rhea" id="RHEA:17661"/>
        <dbReference type="ChEBI" id="CHEBI:30031"/>
        <dbReference type="ChEBI" id="CHEBI:30616"/>
        <dbReference type="ChEBI" id="CHEBI:43474"/>
        <dbReference type="ChEBI" id="CHEBI:57287"/>
        <dbReference type="ChEBI" id="CHEBI:57292"/>
        <dbReference type="ChEBI" id="CHEBI:456216"/>
        <dbReference type="EC" id="6.2.1.5"/>
    </reaction>
</comment>
<evidence type="ECO:0000256" key="6">
    <source>
        <dbReference type="ARBA" id="ARBA00022840"/>
    </source>
</evidence>
<dbReference type="PANTHER" id="PTHR11815:SF1">
    <property type="entry name" value="SUCCINATE--COA LIGASE [ADP-FORMING] SUBUNIT BETA, MITOCHONDRIAL"/>
    <property type="match status" value="1"/>
</dbReference>
<evidence type="ECO:0000256" key="4">
    <source>
        <dbReference type="ARBA" id="ARBA00022723"/>
    </source>
</evidence>
<feature type="binding site" evidence="10">
    <location>
        <position position="229"/>
    </location>
    <ligand>
        <name>Mg(2+)</name>
        <dbReference type="ChEBI" id="CHEBI:18420"/>
    </ligand>
</feature>
<dbReference type="Gene3D" id="3.30.1490.20">
    <property type="entry name" value="ATP-grasp fold, A domain"/>
    <property type="match status" value="1"/>
</dbReference>
<keyword evidence="3 10" id="KW-0436">Ligase</keyword>